<dbReference type="RefSeq" id="WP_020189028.1">
    <property type="nucleotide sequence ID" value="NZ_JTFC01000031.1"/>
</dbReference>
<dbReference type="AlphaFoldDB" id="A0A433RUA5"/>
<dbReference type="InterPro" id="IPR025889">
    <property type="entry name" value="GSP17M-like_dom"/>
</dbReference>
<organism evidence="2 3">
    <name type="scientific">Candidatus Kurthia intestinigallinarum</name>
    <dbReference type="NCBI Taxonomy" id="1562256"/>
    <lineage>
        <taxon>Bacteria</taxon>
        <taxon>Bacillati</taxon>
        <taxon>Bacillota</taxon>
        <taxon>Bacilli</taxon>
        <taxon>Bacillales</taxon>
        <taxon>Caryophanaceae</taxon>
        <taxon>Kurthia</taxon>
    </lineage>
</organism>
<dbReference type="EMBL" id="JTFC01000031">
    <property type="protein sequence ID" value="RUS55716.1"/>
    <property type="molecule type" value="Genomic_DNA"/>
</dbReference>
<evidence type="ECO:0000259" key="1">
    <source>
        <dbReference type="Pfam" id="PF11181"/>
    </source>
</evidence>
<keyword evidence="3" id="KW-1185">Reference proteome</keyword>
<name>A0A433RUA5_9BACL</name>
<reference evidence="2 3" key="1">
    <citation type="submission" date="2014-11" db="EMBL/GenBank/DDBJ databases">
        <title>Genome sequence and analysis of novel Kurthia sp.</title>
        <authorList>
            <person name="Lawson J.N."/>
            <person name="Gonzalez J.E."/>
            <person name="Rinauldi L."/>
            <person name="Xuan Z."/>
            <person name="Firman A."/>
            <person name="Shaddox L."/>
            <person name="Trudeau A."/>
            <person name="Shah S."/>
            <person name="Reiman D."/>
        </authorList>
    </citation>
    <scope>NUCLEOTIDE SEQUENCE [LARGE SCALE GENOMIC DNA]</scope>
    <source>
        <strain evidence="2 3">3B1D</strain>
    </source>
</reference>
<evidence type="ECO:0000313" key="3">
    <source>
        <dbReference type="Proteomes" id="UP000288623"/>
    </source>
</evidence>
<sequence length="106" mass="11946">MMNYFVVENAVRLKNQVDLLLKEGFERDQIYVFSRYEDRADDIAKALHISQVGVAEQGVMNSVKNLFTSRESELRTQLMSLGVTDEQANALDVHLDAGKLVVVATK</sequence>
<accession>A0A433RUA5</accession>
<dbReference type="Proteomes" id="UP000288623">
    <property type="component" value="Unassembled WGS sequence"/>
</dbReference>
<gene>
    <name evidence="2" type="ORF">QI30_12450</name>
</gene>
<dbReference type="Pfam" id="PF11181">
    <property type="entry name" value="YflT"/>
    <property type="match status" value="1"/>
</dbReference>
<proteinExistence type="predicted"/>
<dbReference type="OrthoDB" id="2353304at2"/>
<protein>
    <recommendedName>
        <fullName evidence="1">General stress protein 17M-like domain-containing protein</fullName>
    </recommendedName>
</protein>
<comment type="caution">
    <text evidence="2">The sequence shown here is derived from an EMBL/GenBank/DDBJ whole genome shotgun (WGS) entry which is preliminary data.</text>
</comment>
<evidence type="ECO:0000313" key="2">
    <source>
        <dbReference type="EMBL" id="RUS55716.1"/>
    </source>
</evidence>
<feature type="domain" description="General stress protein 17M-like" evidence="1">
    <location>
        <begin position="6"/>
        <end position="98"/>
    </location>
</feature>